<dbReference type="FunFam" id="3.20.20.100:FF:000002">
    <property type="entry name" value="2,5-diketo-D-gluconic acid reductase A"/>
    <property type="match status" value="1"/>
</dbReference>
<sequence length="309" mass="34352">MTLPTSFKLNTGASIPSVGLGTWQAPPGEVAKAVEHALTAGYRHLDCAFVYGNEAEVGQGIKASGIPRDEIFITTKVWNTYQDRVEECLDKSLQALGVDYVDLFLIHWPVRLVPNSNEPDALIPLNSDGSRATDREWNQQKTWAQLEKIYKEGKKVKAIGVSNFSIPYLKHLEEAWTVIPAVNQVENHPYCPQHDLVEFCKSKGIIVQAYSPLGSTNSPLLTDSVLNEIAEAHSSSPAKILISYQVQRGIVVLPKSVTKSRIEDNLQVIELKPEELEKLNELAAQGKQQRVNTPAFGWDLGFDDWDLYG</sequence>
<evidence type="ECO:0000256" key="4">
    <source>
        <dbReference type="PIRSR" id="PIRSR000097-3"/>
    </source>
</evidence>
<keyword evidence="1" id="KW-0560">Oxidoreductase</keyword>
<dbReference type="GO" id="GO:0016616">
    <property type="term" value="F:oxidoreductase activity, acting on the CH-OH group of donors, NAD or NADP as acceptor"/>
    <property type="evidence" value="ECO:0007669"/>
    <property type="project" value="UniProtKB-ARBA"/>
</dbReference>
<feature type="site" description="Lowers pKa of active site Tyr" evidence="4">
    <location>
        <position position="76"/>
    </location>
</feature>
<proteinExistence type="predicted"/>
<dbReference type="Gene3D" id="3.20.20.100">
    <property type="entry name" value="NADP-dependent oxidoreductase domain"/>
    <property type="match status" value="1"/>
</dbReference>
<dbReference type="EMBL" id="LN483157">
    <property type="protein sequence ID" value="CED84118.1"/>
    <property type="molecule type" value="Genomic_DNA"/>
</dbReference>
<feature type="domain" description="NADP-dependent oxidoreductase" evidence="5">
    <location>
        <begin position="18"/>
        <end position="282"/>
    </location>
</feature>
<dbReference type="InterPro" id="IPR023210">
    <property type="entry name" value="NADP_OxRdtase_dom"/>
</dbReference>
<reference evidence="6" key="1">
    <citation type="submission" date="2014-08" db="EMBL/GenBank/DDBJ databases">
        <authorList>
            <person name="Sharma Rahul"/>
            <person name="Thines Marco"/>
        </authorList>
    </citation>
    <scope>NUCLEOTIDE SEQUENCE</scope>
</reference>
<dbReference type="InterPro" id="IPR036812">
    <property type="entry name" value="NAD(P)_OxRdtase_dom_sf"/>
</dbReference>
<dbReference type="AlphaFoldDB" id="A0A0F7SVX0"/>
<evidence type="ECO:0000313" key="6">
    <source>
        <dbReference type="EMBL" id="CED84118.1"/>
    </source>
</evidence>
<dbReference type="PIRSF" id="PIRSF000097">
    <property type="entry name" value="AKR"/>
    <property type="match status" value="1"/>
</dbReference>
<dbReference type="InterPro" id="IPR018170">
    <property type="entry name" value="Aldo/ket_reductase_CS"/>
</dbReference>
<dbReference type="InterPro" id="IPR020471">
    <property type="entry name" value="AKR"/>
</dbReference>
<dbReference type="Pfam" id="PF00248">
    <property type="entry name" value="Aldo_ket_red"/>
    <property type="match status" value="1"/>
</dbReference>
<dbReference type="SUPFAM" id="SSF51430">
    <property type="entry name" value="NAD(P)-linked oxidoreductase"/>
    <property type="match status" value="1"/>
</dbReference>
<evidence type="ECO:0000256" key="3">
    <source>
        <dbReference type="PIRSR" id="PIRSR000097-2"/>
    </source>
</evidence>
<protein>
    <submittedName>
        <fullName evidence="6">Glycerol dehydrogenase</fullName>
    </submittedName>
</protein>
<dbReference type="PANTHER" id="PTHR11732">
    <property type="entry name" value="ALDO/KETO REDUCTASE"/>
    <property type="match status" value="1"/>
</dbReference>
<feature type="binding site" evidence="3">
    <location>
        <position position="107"/>
    </location>
    <ligand>
        <name>substrate</name>
    </ligand>
</feature>
<dbReference type="PRINTS" id="PR00069">
    <property type="entry name" value="ALDKETRDTASE"/>
</dbReference>
<evidence type="ECO:0000256" key="1">
    <source>
        <dbReference type="ARBA" id="ARBA00023002"/>
    </source>
</evidence>
<organism evidence="6">
    <name type="scientific">Phaffia rhodozyma</name>
    <name type="common">Yeast</name>
    <name type="synonym">Xanthophyllomyces dendrorhous</name>
    <dbReference type="NCBI Taxonomy" id="264483"/>
    <lineage>
        <taxon>Eukaryota</taxon>
        <taxon>Fungi</taxon>
        <taxon>Dikarya</taxon>
        <taxon>Basidiomycota</taxon>
        <taxon>Agaricomycotina</taxon>
        <taxon>Tremellomycetes</taxon>
        <taxon>Cystofilobasidiales</taxon>
        <taxon>Mrakiaceae</taxon>
        <taxon>Phaffia</taxon>
    </lineage>
</organism>
<dbReference type="PROSITE" id="PS00798">
    <property type="entry name" value="ALDOKETO_REDUCTASE_1"/>
    <property type="match status" value="1"/>
</dbReference>
<evidence type="ECO:0000256" key="2">
    <source>
        <dbReference type="PIRSR" id="PIRSR000097-1"/>
    </source>
</evidence>
<evidence type="ECO:0000259" key="5">
    <source>
        <dbReference type="Pfam" id="PF00248"/>
    </source>
</evidence>
<feature type="active site" description="Proton donor" evidence="2">
    <location>
        <position position="51"/>
    </location>
</feature>
<accession>A0A0F7SVX0</accession>
<name>A0A0F7SVX0_PHARH</name>